<organism evidence="3 4">
    <name type="scientific">Stichopus japonicus</name>
    <name type="common">Sea cucumber</name>
    <dbReference type="NCBI Taxonomy" id="307972"/>
    <lineage>
        <taxon>Eukaryota</taxon>
        <taxon>Metazoa</taxon>
        <taxon>Echinodermata</taxon>
        <taxon>Eleutherozoa</taxon>
        <taxon>Echinozoa</taxon>
        <taxon>Holothuroidea</taxon>
        <taxon>Aspidochirotacea</taxon>
        <taxon>Aspidochirotida</taxon>
        <taxon>Stichopodidae</taxon>
        <taxon>Apostichopus</taxon>
    </lineage>
</organism>
<comment type="caution">
    <text evidence="3">The sequence shown here is derived from an EMBL/GenBank/DDBJ whole genome shotgun (WGS) entry which is preliminary data.</text>
</comment>
<evidence type="ECO:0000256" key="2">
    <source>
        <dbReference type="SAM" id="Phobius"/>
    </source>
</evidence>
<dbReference type="GO" id="GO:0043252">
    <property type="term" value="P:sodium-independent organic anion transport"/>
    <property type="evidence" value="ECO:0007669"/>
    <property type="project" value="TreeGrafter"/>
</dbReference>
<dbReference type="InterPro" id="IPR004156">
    <property type="entry name" value="OATP"/>
</dbReference>
<feature type="transmembrane region" description="Helical" evidence="2">
    <location>
        <begin position="79"/>
        <end position="101"/>
    </location>
</feature>
<keyword evidence="1" id="KW-1015">Disulfide bond</keyword>
<dbReference type="SUPFAM" id="SSF103473">
    <property type="entry name" value="MFS general substrate transporter"/>
    <property type="match status" value="1"/>
</dbReference>
<dbReference type="GO" id="GO:0015347">
    <property type="term" value="F:sodium-independent organic anion transmembrane transporter activity"/>
    <property type="evidence" value="ECO:0007669"/>
    <property type="project" value="TreeGrafter"/>
</dbReference>
<protein>
    <submittedName>
        <fullName evidence="3">Putative solute carrier organic anion transporter family member 1A4</fullName>
    </submittedName>
</protein>
<proteinExistence type="predicted"/>
<dbReference type="Pfam" id="PF03137">
    <property type="entry name" value="OATP"/>
    <property type="match status" value="1"/>
</dbReference>
<keyword evidence="2" id="KW-1133">Transmembrane helix</keyword>
<keyword evidence="4" id="KW-1185">Reference proteome</keyword>
<evidence type="ECO:0000313" key="3">
    <source>
        <dbReference type="EMBL" id="PIK35420.1"/>
    </source>
</evidence>
<dbReference type="InterPro" id="IPR036259">
    <property type="entry name" value="MFS_trans_sf"/>
</dbReference>
<dbReference type="GO" id="GO:0016323">
    <property type="term" value="C:basolateral plasma membrane"/>
    <property type="evidence" value="ECO:0007669"/>
    <property type="project" value="TreeGrafter"/>
</dbReference>
<feature type="transmembrane region" description="Helical" evidence="2">
    <location>
        <begin position="12"/>
        <end position="31"/>
    </location>
</feature>
<dbReference type="PANTHER" id="PTHR11388">
    <property type="entry name" value="ORGANIC ANION TRANSPORTER"/>
    <property type="match status" value="1"/>
</dbReference>
<accession>A0A2G8JI42</accession>
<dbReference type="OrthoDB" id="6149675at2759"/>
<reference evidence="3 4" key="1">
    <citation type="journal article" date="2017" name="PLoS Biol.">
        <title>The sea cucumber genome provides insights into morphological evolution and visceral regeneration.</title>
        <authorList>
            <person name="Zhang X."/>
            <person name="Sun L."/>
            <person name="Yuan J."/>
            <person name="Sun Y."/>
            <person name="Gao Y."/>
            <person name="Zhang L."/>
            <person name="Li S."/>
            <person name="Dai H."/>
            <person name="Hamel J.F."/>
            <person name="Liu C."/>
            <person name="Yu Y."/>
            <person name="Liu S."/>
            <person name="Lin W."/>
            <person name="Guo K."/>
            <person name="Jin S."/>
            <person name="Xu P."/>
            <person name="Storey K.B."/>
            <person name="Huan P."/>
            <person name="Zhang T."/>
            <person name="Zhou Y."/>
            <person name="Zhang J."/>
            <person name="Lin C."/>
            <person name="Li X."/>
            <person name="Xing L."/>
            <person name="Huo D."/>
            <person name="Sun M."/>
            <person name="Wang L."/>
            <person name="Mercier A."/>
            <person name="Li F."/>
            <person name="Yang H."/>
            <person name="Xiang J."/>
        </authorList>
    </citation>
    <scope>NUCLEOTIDE SEQUENCE [LARGE SCALE GENOMIC DNA]</scope>
    <source>
        <strain evidence="3">Shaxun</strain>
        <tissue evidence="3">Muscle</tissue>
    </source>
</reference>
<dbReference type="Proteomes" id="UP000230750">
    <property type="component" value="Unassembled WGS sequence"/>
</dbReference>
<dbReference type="AlphaFoldDB" id="A0A2G8JI42"/>
<keyword evidence="2" id="KW-0812">Transmembrane</keyword>
<evidence type="ECO:0000256" key="1">
    <source>
        <dbReference type="ARBA" id="ARBA00023157"/>
    </source>
</evidence>
<evidence type="ECO:0000313" key="4">
    <source>
        <dbReference type="Proteomes" id="UP000230750"/>
    </source>
</evidence>
<dbReference type="PANTHER" id="PTHR11388:SF142">
    <property type="entry name" value="SOLUTE CARRIER ORGANIC ANION TRANSPORTER FAMILY MEMBER 5A1"/>
    <property type="match status" value="1"/>
</dbReference>
<sequence>MASFNPRESPVVFLAVWSLSTVFYKSIGGYWSSVITTVEKIFHLSTSQSGFLTAFDYFAGLWVMMPLVYIGQFCHRPRFMAVITILTSLGTLVQTFPHFLYQTSLEEFLNGKGSDDLSSGLCGGLNDSLVDSTEPECKRGDVLSLLTGPVVWLVIGRIMTCSYGAIFPIALVYLDDGVAKKSIVLYAGICPRPALS</sequence>
<feature type="transmembrane region" description="Helical" evidence="2">
    <location>
        <begin position="150"/>
        <end position="174"/>
    </location>
</feature>
<dbReference type="EMBL" id="MRZV01001908">
    <property type="protein sequence ID" value="PIK35420.1"/>
    <property type="molecule type" value="Genomic_DNA"/>
</dbReference>
<feature type="transmembrane region" description="Helical" evidence="2">
    <location>
        <begin position="51"/>
        <end position="70"/>
    </location>
</feature>
<name>A0A2G8JI42_STIJA</name>
<keyword evidence="2" id="KW-0472">Membrane</keyword>
<gene>
    <name evidence="3" type="ORF">BSL78_27764</name>
</gene>